<dbReference type="EMBL" id="KN832990">
    <property type="protein sequence ID" value="KIM83610.1"/>
    <property type="molecule type" value="Genomic_DNA"/>
</dbReference>
<name>A0A0C3FH18_PILCF</name>
<feature type="region of interest" description="Disordered" evidence="1">
    <location>
        <begin position="86"/>
        <end position="125"/>
    </location>
</feature>
<dbReference type="Proteomes" id="UP000054166">
    <property type="component" value="Unassembled WGS sequence"/>
</dbReference>
<sequence>MFTTLLLITVPTILTYLLLITQPTFHRRSYRYLGDEIRGYESIRVVDDTTTSSYGIPIETSPLISESRIINQQLVEQRAFHDAEESLPNVQRVSSPISANRPSTIQRPQSPPVVVDRVRSPAPAN</sequence>
<dbReference type="HOGENOM" id="CLU_1993478_0_0_1"/>
<feature type="compositionally biased region" description="Polar residues" evidence="1">
    <location>
        <begin position="88"/>
        <end position="105"/>
    </location>
</feature>
<evidence type="ECO:0000313" key="3">
    <source>
        <dbReference type="Proteomes" id="UP000054166"/>
    </source>
</evidence>
<keyword evidence="3" id="KW-1185">Reference proteome</keyword>
<proteinExistence type="predicted"/>
<dbReference type="STRING" id="765440.A0A0C3FH18"/>
<feature type="compositionally biased region" description="Low complexity" evidence="1">
    <location>
        <begin position="106"/>
        <end position="125"/>
    </location>
</feature>
<dbReference type="AlphaFoldDB" id="A0A0C3FH18"/>
<dbReference type="InParanoid" id="A0A0C3FH18"/>
<reference evidence="2 3" key="1">
    <citation type="submission" date="2014-04" db="EMBL/GenBank/DDBJ databases">
        <authorList>
            <consortium name="DOE Joint Genome Institute"/>
            <person name="Kuo A."/>
            <person name="Tarkka M."/>
            <person name="Buscot F."/>
            <person name="Kohler A."/>
            <person name="Nagy L.G."/>
            <person name="Floudas D."/>
            <person name="Copeland A."/>
            <person name="Barry K.W."/>
            <person name="Cichocki N."/>
            <person name="Veneault-Fourrey C."/>
            <person name="LaButti K."/>
            <person name="Lindquist E.A."/>
            <person name="Lipzen A."/>
            <person name="Lundell T."/>
            <person name="Morin E."/>
            <person name="Murat C."/>
            <person name="Sun H."/>
            <person name="Tunlid A."/>
            <person name="Henrissat B."/>
            <person name="Grigoriev I.V."/>
            <person name="Hibbett D.S."/>
            <person name="Martin F."/>
            <person name="Nordberg H.P."/>
            <person name="Cantor M.N."/>
            <person name="Hua S.X."/>
        </authorList>
    </citation>
    <scope>NUCLEOTIDE SEQUENCE [LARGE SCALE GENOMIC DNA]</scope>
    <source>
        <strain evidence="2 3">F 1598</strain>
    </source>
</reference>
<evidence type="ECO:0000256" key="1">
    <source>
        <dbReference type="SAM" id="MobiDB-lite"/>
    </source>
</evidence>
<reference evidence="3" key="2">
    <citation type="submission" date="2015-01" db="EMBL/GenBank/DDBJ databases">
        <title>Evolutionary Origins and Diversification of the Mycorrhizal Mutualists.</title>
        <authorList>
            <consortium name="DOE Joint Genome Institute"/>
            <consortium name="Mycorrhizal Genomics Consortium"/>
            <person name="Kohler A."/>
            <person name="Kuo A."/>
            <person name="Nagy L.G."/>
            <person name="Floudas D."/>
            <person name="Copeland A."/>
            <person name="Barry K.W."/>
            <person name="Cichocki N."/>
            <person name="Veneault-Fourrey C."/>
            <person name="LaButti K."/>
            <person name="Lindquist E.A."/>
            <person name="Lipzen A."/>
            <person name="Lundell T."/>
            <person name="Morin E."/>
            <person name="Murat C."/>
            <person name="Riley R."/>
            <person name="Ohm R."/>
            <person name="Sun H."/>
            <person name="Tunlid A."/>
            <person name="Henrissat B."/>
            <person name="Grigoriev I.V."/>
            <person name="Hibbett D.S."/>
            <person name="Martin F."/>
        </authorList>
    </citation>
    <scope>NUCLEOTIDE SEQUENCE [LARGE SCALE GENOMIC DNA]</scope>
    <source>
        <strain evidence="3">F 1598</strain>
    </source>
</reference>
<evidence type="ECO:0000313" key="2">
    <source>
        <dbReference type="EMBL" id="KIM83610.1"/>
    </source>
</evidence>
<protein>
    <submittedName>
        <fullName evidence="2">Uncharacterized protein</fullName>
    </submittedName>
</protein>
<gene>
    <name evidence="2" type="ORF">PILCRDRAFT_7023</name>
</gene>
<accession>A0A0C3FH18</accession>
<organism evidence="2 3">
    <name type="scientific">Piloderma croceum (strain F 1598)</name>
    <dbReference type="NCBI Taxonomy" id="765440"/>
    <lineage>
        <taxon>Eukaryota</taxon>
        <taxon>Fungi</taxon>
        <taxon>Dikarya</taxon>
        <taxon>Basidiomycota</taxon>
        <taxon>Agaricomycotina</taxon>
        <taxon>Agaricomycetes</taxon>
        <taxon>Agaricomycetidae</taxon>
        <taxon>Atheliales</taxon>
        <taxon>Atheliaceae</taxon>
        <taxon>Piloderma</taxon>
    </lineage>
</organism>